<accession>A0A892ZF62</accession>
<dbReference type="GO" id="GO:0006166">
    <property type="term" value="P:purine ribonucleoside salvage"/>
    <property type="evidence" value="ECO:0007669"/>
    <property type="project" value="UniProtKB-UniRule"/>
</dbReference>
<comment type="miscellaneous">
    <text evidence="3">Although this enzyme belongs to the family of MTA phosphorylases based on sequence homology, it lacks several conserved amino acids in the substrate binding pocket that confer specificity towards MTA.</text>
</comment>
<dbReference type="UniPathway" id="UPA00606"/>
<dbReference type="Pfam" id="PF01048">
    <property type="entry name" value="PNP_UDP_1"/>
    <property type="match status" value="1"/>
</dbReference>
<dbReference type="Proteomes" id="UP000653156">
    <property type="component" value="Chromosome"/>
</dbReference>
<comment type="subunit">
    <text evidence="3">Homohexamer. Dimer of a homotrimer.</text>
</comment>
<comment type="pathway">
    <text evidence="3">Purine metabolism; purine nucleoside salvage.</text>
</comment>
<feature type="domain" description="Nucleoside phosphorylase" evidence="4">
    <location>
        <begin position="2"/>
        <end position="230"/>
    </location>
</feature>
<dbReference type="InterPro" id="IPR000845">
    <property type="entry name" value="Nucleoside_phosphorylase_d"/>
</dbReference>
<feature type="binding site" evidence="3">
    <location>
        <begin position="83"/>
        <end position="84"/>
    </location>
    <ligand>
        <name>phosphate</name>
        <dbReference type="ChEBI" id="CHEBI:43474"/>
    </ligand>
</feature>
<reference evidence="5" key="1">
    <citation type="submission" date="2021-02" db="EMBL/GenBank/DDBJ databases">
        <title>Neisseriaceae sp. 26B isolated from the cloaca of a Common Toad-headed Turtle (Mesoclemmys nasuta).</title>
        <authorList>
            <person name="Spergser J."/>
            <person name="Busse H.-J."/>
        </authorList>
    </citation>
    <scope>NUCLEOTIDE SEQUENCE</scope>
    <source>
        <strain evidence="5">26B</strain>
    </source>
</reference>
<comment type="catalytic activity">
    <reaction evidence="3">
        <text>a purine D-ribonucleoside + phosphate = a purine nucleobase + alpha-D-ribose 1-phosphate</text>
        <dbReference type="Rhea" id="RHEA:19805"/>
        <dbReference type="ChEBI" id="CHEBI:26386"/>
        <dbReference type="ChEBI" id="CHEBI:43474"/>
        <dbReference type="ChEBI" id="CHEBI:57720"/>
        <dbReference type="ChEBI" id="CHEBI:142355"/>
        <dbReference type="EC" id="2.4.2.1"/>
    </reaction>
</comment>
<dbReference type="GO" id="GO:0019509">
    <property type="term" value="P:L-methionine salvage from methylthioadenosine"/>
    <property type="evidence" value="ECO:0007669"/>
    <property type="project" value="TreeGrafter"/>
</dbReference>
<dbReference type="PANTHER" id="PTHR42679:SF2">
    <property type="entry name" value="S-METHYL-5'-THIOADENOSINE PHOSPHORYLASE"/>
    <property type="match status" value="1"/>
</dbReference>
<protein>
    <recommendedName>
        <fullName evidence="3">Purine nucleoside phosphorylase</fullName>
        <shortName evidence="3">PNP</shortName>
        <ecNumber evidence="3">2.4.2.1</ecNumber>
    </recommendedName>
</protein>
<dbReference type="GO" id="GO:0017061">
    <property type="term" value="F:S-methyl-5-thioadenosine phosphorylase activity"/>
    <property type="evidence" value="ECO:0007669"/>
    <property type="project" value="InterPro"/>
</dbReference>
<feature type="site" description="Important for substrate specificity" evidence="3">
    <location>
        <position position="215"/>
    </location>
</feature>
<keyword evidence="3" id="KW-0660">Purine salvage</keyword>
<name>A0A892ZF62_9NEIS</name>
<dbReference type="HAMAP" id="MF_01963">
    <property type="entry name" value="MTAP"/>
    <property type="match status" value="1"/>
</dbReference>
<feature type="binding site" evidence="3">
    <location>
        <position position="8"/>
    </location>
    <ligand>
        <name>phosphate</name>
        <dbReference type="ChEBI" id="CHEBI:43474"/>
    </ligand>
</feature>
<dbReference type="EC" id="2.4.2.1" evidence="3"/>
<evidence type="ECO:0000256" key="1">
    <source>
        <dbReference type="ARBA" id="ARBA00022676"/>
    </source>
</evidence>
<gene>
    <name evidence="5" type="ORF">JQU52_10890</name>
</gene>
<dbReference type="InterPro" id="IPR035994">
    <property type="entry name" value="Nucleoside_phosphorylase_sf"/>
</dbReference>
<feature type="binding site" evidence="3">
    <location>
        <position position="184"/>
    </location>
    <ligand>
        <name>phosphate</name>
        <dbReference type="ChEBI" id="CHEBI:43474"/>
    </ligand>
</feature>
<dbReference type="RefSeq" id="WP_230338508.1">
    <property type="nucleotide sequence ID" value="NZ_CP069798.1"/>
</dbReference>
<dbReference type="CDD" id="cd09010">
    <property type="entry name" value="MTAP_SsMTAPII_like_MTIP"/>
    <property type="match status" value="1"/>
</dbReference>
<comment type="function">
    <text evidence="3">Purine nucleoside phosphorylase involved in purine salvage.</text>
</comment>
<evidence type="ECO:0000313" key="6">
    <source>
        <dbReference type="Proteomes" id="UP000653156"/>
    </source>
</evidence>
<sequence length="246" mass="26602">MLAIIGGSGLSTLPEVSFTRKQIIRTPYGLPSAPLYFGRMGAQEVVFLSRHGAHYALAPHEINYRANLWALREAGAEGIISVTAVASLCAHIAPGSLVIPNDLIDYTYGRHHTFFEGQNQEVVHTDFACPYSEDLRHSIRTLAAATHTQLTQQAVYACIQGPRLPTCAEARRYAQDGAEVLGMTGMPEAILARELSLPYAPVCGVIGQAANLSCTDTTPDFRRQHSHAAMAHIRHLLTGLADGETA</sequence>
<dbReference type="GO" id="GO:0005829">
    <property type="term" value="C:cytosol"/>
    <property type="evidence" value="ECO:0007669"/>
    <property type="project" value="TreeGrafter"/>
</dbReference>
<dbReference type="NCBIfam" id="NF006599">
    <property type="entry name" value="PRK09136.1"/>
    <property type="match status" value="1"/>
</dbReference>
<organism evidence="5 6">
    <name type="scientific">Paralysiella testudinis</name>
    <dbReference type="NCBI Taxonomy" id="2809020"/>
    <lineage>
        <taxon>Bacteria</taxon>
        <taxon>Pseudomonadati</taxon>
        <taxon>Pseudomonadota</taxon>
        <taxon>Betaproteobacteria</taxon>
        <taxon>Neisseriales</taxon>
        <taxon>Neisseriaceae</taxon>
        <taxon>Paralysiella</taxon>
    </lineage>
</organism>
<comment type="caution">
    <text evidence="3">Lacks conserved residue(s) required for the propagation of feature annotation.</text>
</comment>
<dbReference type="AlphaFoldDB" id="A0A892ZF62"/>
<keyword evidence="1 3" id="KW-0328">Glycosyltransferase</keyword>
<evidence type="ECO:0000256" key="2">
    <source>
        <dbReference type="ARBA" id="ARBA00022679"/>
    </source>
</evidence>
<feature type="binding site" evidence="3">
    <location>
        <position position="183"/>
    </location>
    <ligand>
        <name>substrate</name>
    </ligand>
</feature>
<dbReference type="InterPro" id="IPR010044">
    <property type="entry name" value="MTAP"/>
</dbReference>
<comment type="similarity">
    <text evidence="3">Belongs to the PNP/MTAP phosphorylase family. MTAP subfamily.</text>
</comment>
<evidence type="ECO:0000313" key="5">
    <source>
        <dbReference type="EMBL" id="QRQ81220.1"/>
    </source>
</evidence>
<feature type="binding site" evidence="3">
    <location>
        <begin position="50"/>
        <end position="51"/>
    </location>
    <ligand>
        <name>phosphate</name>
        <dbReference type="ChEBI" id="CHEBI:43474"/>
    </ligand>
</feature>
<dbReference type="KEGG" id="ptes:JQU52_10890"/>
<dbReference type="PANTHER" id="PTHR42679">
    <property type="entry name" value="S-METHYL-5'-THIOADENOSINE PHOSPHORYLASE"/>
    <property type="match status" value="1"/>
</dbReference>
<dbReference type="Gene3D" id="3.40.50.1580">
    <property type="entry name" value="Nucleoside phosphorylase domain"/>
    <property type="match status" value="1"/>
</dbReference>
<dbReference type="SUPFAM" id="SSF53167">
    <property type="entry name" value="Purine and uridine phosphorylases"/>
    <property type="match status" value="1"/>
</dbReference>
<keyword evidence="2 3" id="KW-0808">Transferase</keyword>
<keyword evidence="6" id="KW-1185">Reference proteome</keyword>
<evidence type="ECO:0000256" key="3">
    <source>
        <dbReference type="HAMAP-Rule" id="MF_01963"/>
    </source>
</evidence>
<dbReference type="EMBL" id="CP069798">
    <property type="protein sequence ID" value="QRQ81220.1"/>
    <property type="molecule type" value="Genomic_DNA"/>
</dbReference>
<proteinExistence type="inferred from homology"/>
<evidence type="ECO:0000259" key="4">
    <source>
        <dbReference type="Pfam" id="PF01048"/>
    </source>
</evidence>